<dbReference type="Pfam" id="PF00069">
    <property type="entry name" value="Pkinase"/>
    <property type="match status" value="1"/>
</dbReference>
<accession>A0ABD1Q3D6</accession>
<dbReference type="EMBL" id="JBFOLK010000012">
    <property type="protein sequence ID" value="KAL2470698.1"/>
    <property type="molecule type" value="Genomic_DNA"/>
</dbReference>
<sequence>MESPFMSDGLTYKDTDVDIDADSELVQIIVKMAQGIGENNNKFQGNGLHRQHHRRILESSAGVAESLSQKNCKKEAICSVVSCTESADTEDKSSGIPYACKSILKEKQTCKEDYDDVWREIQIMHHLSEHPNVVRIKGTYEDPLFVLEGRSLIGLCVSGITVKKRCSYKLDE</sequence>
<protein>
    <submittedName>
        <fullName evidence="8">Calcium-dependent protein kinase 4</fullName>
    </submittedName>
</protein>
<dbReference type="InterPro" id="IPR000719">
    <property type="entry name" value="Prot_kinase_dom"/>
</dbReference>
<name>A0ABD1Q3D6_9LAMI</name>
<dbReference type="GO" id="GO:0004674">
    <property type="term" value="F:protein serine/threonine kinase activity"/>
    <property type="evidence" value="ECO:0007669"/>
    <property type="project" value="UniProtKB-KW"/>
</dbReference>
<dbReference type="GO" id="GO:0005524">
    <property type="term" value="F:ATP binding"/>
    <property type="evidence" value="ECO:0007669"/>
    <property type="project" value="UniProtKB-KW"/>
</dbReference>
<dbReference type="InterPro" id="IPR011009">
    <property type="entry name" value="Kinase-like_dom_sf"/>
</dbReference>
<evidence type="ECO:0000256" key="6">
    <source>
        <dbReference type="ARBA" id="ARBA00022840"/>
    </source>
</evidence>
<feature type="domain" description="Protein kinase" evidence="7">
    <location>
        <begin position="91"/>
        <end position="143"/>
    </location>
</feature>
<gene>
    <name evidence="8" type="ORF">Adt_38834</name>
</gene>
<keyword evidence="5 8" id="KW-0418">Kinase</keyword>
<comment type="caution">
    <text evidence="8">The sequence shown here is derived from an EMBL/GenBank/DDBJ whole genome shotgun (WGS) entry which is preliminary data.</text>
</comment>
<reference evidence="9" key="1">
    <citation type="submission" date="2024-07" db="EMBL/GenBank/DDBJ databases">
        <title>Two chromosome-level genome assemblies of Korean endemic species Abeliophyllum distichum and Forsythia ovata (Oleaceae).</title>
        <authorList>
            <person name="Jang H."/>
        </authorList>
    </citation>
    <scope>NUCLEOTIDE SEQUENCE [LARGE SCALE GENOMIC DNA]</scope>
</reference>
<evidence type="ECO:0000256" key="2">
    <source>
        <dbReference type="ARBA" id="ARBA00022527"/>
    </source>
</evidence>
<evidence type="ECO:0000256" key="4">
    <source>
        <dbReference type="ARBA" id="ARBA00022741"/>
    </source>
</evidence>
<evidence type="ECO:0000313" key="9">
    <source>
        <dbReference type="Proteomes" id="UP001604336"/>
    </source>
</evidence>
<dbReference type="PANTHER" id="PTHR24349">
    <property type="entry name" value="SERINE/THREONINE-PROTEIN KINASE"/>
    <property type="match status" value="1"/>
</dbReference>
<keyword evidence="4" id="KW-0547">Nucleotide-binding</keyword>
<keyword evidence="9" id="KW-1185">Reference proteome</keyword>
<evidence type="ECO:0000259" key="7">
    <source>
        <dbReference type="Pfam" id="PF00069"/>
    </source>
</evidence>
<evidence type="ECO:0000256" key="1">
    <source>
        <dbReference type="ARBA" id="ARBA00005354"/>
    </source>
</evidence>
<organism evidence="8 9">
    <name type="scientific">Abeliophyllum distichum</name>
    <dbReference type="NCBI Taxonomy" id="126358"/>
    <lineage>
        <taxon>Eukaryota</taxon>
        <taxon>Viridiplantae</taxon>
        <taxon>Streptophyta</taxon>
        <taxon>Embryophyta</taxon>
        <taxon>Tracheophyta</taxon>
        <taxon>Spermatophyta</taxon>
        <taxon>Magnoliopsida</taxon>
        <taxon>eudicotyledons</taxon>
        <taxon>Gunneridae</taxon>
        <taxon>Pentapetalae</taxon>
        <taxon>asterids</taxon>
        <taxon>lamiids</taxon>
        <taxon>Lamiales</taxon>
        <taxon>Oleaceae</taxon>
        <taxon>Forsythieae</taxon>
        <taxon>Abeliophyllum</taxon>
    </lineage>
</organism>
<dbReference type="SUPFAM" id="SSF56112">
    <property type="entry name" value="Protein kinase-like (PK-like)"/>
    <property type="match status" value="1"/>
</dbReference>
<dbReference type="Proteomes" id="UP001604336">
    <property type="component" value="Unassembled WGS sequence"/>
</dbReference>
<keyword evidence="6" id="KW-0067">ATP-binding</keyword>
<dbReference type="AlphaFoldDB" id="A0ABD1Q3D6"/>
<dbReference type="InterPro" id="IPR050205">
    <property type="entry name" value="CDPK_Ser/Thr_kinases"/>
</dbReference>
<keyword evidence="3" id="KW-0808">Transferase</keyword>
<dbReference type="Gene3D" id="3.30.200.20">
    <property type="entry name" value="Phosphorylase Kinase, domain 1"/>
    <property type="match status" value="1"/>
</dbReference>
<proteinExistence type="inferred from homology"/>
<evidence type="ECO:0000256" key="3">
    <source>
        <dbReference type="ARBA" id="ARBA00022679"/>
    </source>
</evidence>
<evidence type="ECO:0000256" key="5">
    <source>
        <dbReference type="ARBA" id="ARBA00022777"/>
    </source>
</evidence>
<keyword evidence="2" id="KW-0723">Serine/threonine-protein kinase</keyword>
<evidence type="ECO:0000313" key="8">
    <source>
        <dbReference type="EMBL" id="KAL2470698.1"/>
    </source>
</evidence>
<comment type="similarity">
    <text evidence="1">Belongs to the protein kinase superfamily. CAMK Ser/Thr protein kinase family. CaMK subfamily.</text>
</comment>